<sequence>MTQEELTKIAQDIIKNNIYLTLGTTDGNIPWTAPLFYAVSDTYTFYYISQMDSLHTQHILKNPQVGFSIFDSHQKEGTGNGVQGSGKVYLLKDEELTEAFKWYHTTFVEMKPETFKAPAPYRFFKIIPEHFYVLDPTAPTDKRVEVILQ</sequence>
<dbReference type="InterPro" id="IPR012349">
    <property type="entry name" value="Split_barrel_FMN-bd"/>
</dbReference>
<comment type="caution">
    <text evidence="2">The sequence shown here is derived from an EMBL/GenBank/DDBJ whole genome shotgun (WGS) entry which is preliminary data.</text>
</comment>
<organism evidence="2 3">
    <name type="scientific">Candidatus Woykebacteria bacterium RIFCSPLOWO2_01_FULL_41_12</name>
    <dbReference type="NCBI Taxonomy" id="1802604"/>
    <lineage>
        <taxon>Bacteria</taxon>
        <taxon>Candidatus Woykeibacteriota</taxon>
    </lineage>
</organism>
<dbReference type="AlphaFoldDB" id="A0A1G1WU23"/>
<dbReference type="Gene3D" id="2.30.110.10">
    <property type="entry name" value="Electron Transport, Fmn-binding Protein, Chain A"/>
    <property type="match status" value="1"/>
</dbReference>
<proteinExistence type="predicted"/>
<name>A0A1G1WU23_9BACT</name>
<dbReference type="EMBL" id="MHDA01000042">
    <property type="protein sequence ID" value="OGY30840.1"/>
    <property type="molecule type" value="Genomic_DNA"/>
</dbReference>
<evidence type="ECO:0000313" key="3">
    <source>
        <dbReference type="Proteomes" id="UP000179279"/>
    </source>
</evidence>
<protein>
    <recommendedName>
        <fullName evidence="1">Pyridoxamine 5'-phosphate oxidase N-terminal domain-containing protein</fullName>
    </recommendedName>
</protein>
<dbReference type="Proteomes" id="UP000179279">
    <property type="component" value="Unassembled WGS sequence"/>
</dbReference>
<accession>A0A1G1WU23</accession>
<dbReference type="Pfam" id="PF01243">
    <property type="entry name" value="PNPOx_N"/>
    <property type="match status" value="1"/>
</dbReference>
<dbReference type="SUPFAM" id="SSF50475">
    <property type="entry name" value="FMN-binding split barrel"/>
    <property type="match status" value="1"/>
</dbReference>
<gene>
    <name evidence="2" type="ORF">A3A57_01110</name>
</gene>
<reference evidence="2 3" key="1">
    <citation type="journal article" date="2016" name="Nat. Commun.">
        <title>Thousands of microbial genomes shed light on interconnected biogeochemical processes in an aquifer system.</title>
        <authorList>
            <person name="Anantharaman K."/>
            <person name="Brown C.T."/>
            <person name="Hug L.A."/>
            <person name="Sharon I."/>
            <person name="Castelle C.J."/>
            <person name="Probst A.J."/>
            <person name="Thomas B.C."/>
            <person name="Singh A."/>
            <person name="Wilkins M.J."/>
            <person name="Karaoz U."/>
            <person name="Brodie E.L."/>
            <person name="Williams K.H."/>
            <person name="Hubbard S.S."/>
            <person name="Banfield J.F."/>
        </authorList>
    </citation>
    <scope>NUCLEOTIDE SEQUENCE [LARGE SCALE GENOMIC DNA]</scope>
</reference>
<evidence type="ECO:0000259" key="1">
    <source>
        <dbReference type="Pfam" id="PF01243"/>
    </source>
</evidence>
<dbReference type="InterPro" id="IPR011576">
    <property type="entry name" value="Pyridox_Oxase_N"/>
</dbReference>
<feature type="domain" description="Pyridoxamine 5'-phosphate oxidase N-terminal" evidence="1">
    <location>
        <begin position="7"/>
        <end position="133"/>
    </location>
</feature>
<evidence type="ECO:0000313" key="2">
    <source>
        <dbReference type="EMBL" id="OGY30840.1"/>
    </source>
</evidence>